<dbReference type="KEGG" id="bbh:BN112_4445"/>
<name>A0A0C6PDC2_BORBO</name>
<dbReference type="GO" id="GO:0016832">
    <property type="term" value="F:aldehyde-lyase activity"/>
    <property type="evidence" value="ECO:0007669"/>
    <property type="project" value="TreeGrafter"/>
</dbReference>
<gene>
    <name evidence="5" type="ORF">BN112_4445</name>
</gene>
<dbReference type="AlphaFoldDB" id="A0A0C6PDC2"/>
<keyword evidence="2" id="KW-0479">Metal-binding</keyword>
<evidence type="ECO:0000256" key="1">
    <source>
        <dbReference type="ARBA" id="ARBA00005568"/>
    </source>
</evidence>
<dbReference type="GeneID" id="56477543"/>
<feature type="domain" description="HpcH/HpaI aldolase/citrate lyase" evidence="4">
    <location>
        <begin position="18"/>
        <end position="215"/>
    </location>
</feature>
<dbReference type="GO" id="GO:0005737">
    <property type="term" value="C:cytoplasm"/>
    <property type="evidence" value="ECO:0007669"/>
    <property type="project" value="TreeGrafter"/>
</dbReference>
<dbReference type="InterPro" id="IPR015813">
    <property type="entry name" value="Pyrv/PenolPyrv_kinase-like_dom"/>
</dbReference>
<dbReference type="HOGENOM" id="CLU_059964_4_1_4"/>
<evidence type="ECO:0000313" key="5">
    <source>
        <dbReference type="EMBL" id="CCJ56359.1"/>
    </source>
</evidence>
<protein>
    <submittedName>
        <fullName evidence="5">Putative aldolase</fullName>
    </submittedName>
</protein>
<keyword evidence="3" id="KW-0456">Lyase</keyword>
<dbReference type="EMBL" id="HE965806">
    <property type="protein sequence ID" value="CCJ56359.1"/>
    <property type="molecule type" value="Genomic_DNA"/>
</dbReference>
<dbReference type="RefSeq" id="WP_003814132.1">
    <property type="nucleotide sequence ID" value="NC_019382.1"/>
</dbReference>
<dbReference type="Gene3D" id="3.20.20.60">
    <property type="entry name" value="Phosphoenolpyruvate-binding domains"/>
    <property type="match status" value="1"/>
</dbReference>
<organism evidence="5 6">
    <name type="scientific">Bordetella bronchiseptica 253</name>
    <dbReference type="NCBI Taxonomy" id="568707"/>
    <lineage>
        <taxon>Bacteria</taxon>
        <taxon>Pseudomonadati</taxon>
        <taxon>Pseudomonadota</taxon>
        <taxon>Betaproteobacteria</taxon>
        <taxon>Burkholderiales</taxon>
        <taxon>Alcaligenaceae</taxon>
        <taxon>Bordetella</taxon>
    </lineage>
</organism>
<comment type="similarity">
    <text evidence="1">Belongs to the HpcH/HpaI aldolase family.</text>
</comment>
<dbReference type="Pfam" id="PF03328">
    <property type="entry name" value="HpcH_HpaI"/>
    <property type="match status" value="1"/>
</dbReference>
<dbReference type="InterPro" id="IPR040442">
    <property type="entry name" value="Pyrv_kinase-like_dom_sf"/>
</dbReference>
<dbReference type="InterPro" id="IPR050251">
    <property type="entry name" value="HpcH-HpaI_aldolase"/>
</dbReference>
<proteinExistence type="inferred from homology"/>
<reference evidence="5 6" key="1">
    <citation type="journal article" date="2012" name="BMC Genomics">
        <title>Comparative genomics of the classical Bordetella subspecies: the evolution and exchange of virulence-associated diversity amongst closely related pathogens.</title>
        <authorList>
            <person name="Park J."/>
            <person name="Zhang Y."/>
            <person name="Buboltz A.M."/>
            <person name="Zhang X."/>
            <person name="Schuster S.C."/>
            <person name="Ahuja U."/>
            <person name="Liu M."/>
            <person name="Miller J.F."/>
            <person name="Sebaihia M."/>
            <person name="Bentley S.D."/>
            <person name="Parkhill J."/>
            <person name="Harvill E.T."/>
        </authorList>
    </citation>
    <scope>NUCLEOTIDE SEQUENCE [LARGE SCALE GENOMIC DNA]</scope>
    <source>
        <strain evidence="5 6">253</strain>
    </source>
</reference>
<sequence>MHIPDRLFAALRGRRPAYGTWAQMNSPEFCEIAASAGLDFVIVDMEHGSFGIESAVHMTRAAQLGGATALVRTPDASRTAIFKALDTGANGVLVPNVDSPEMAAAIVAASRYAPQGQRGACPCTRATAHGVTPWARHVEQAREHTFVAALIETPQGIANFDRILDVPGLDAVALGPFDLSQALGLNGDWKHPEVQAAQSRMVRQARAKGVQVMMSIFDSDPRLLCEQIARWQDEGAALFVVSGDRFLLSSSFNALNAALPRTGLAR</sequence>
<dbReference type="SUPFAM" id="SSF51621">
    <property type="entry name" value="Phosphoenolpyruvate/pyruvate domain"/>
    <property type="match status" value="1"/>
</dbReference>
<dbReference type="InterPro" id="IPR005000">
    <property type="entry name" value="Aldolase/citrate-lyase_domain"/>
</dbReference>
<dbReference type="GO" id="GO:0046872">
    <property type="term" value="F:metal ion binding"/>
    <property type="evidence" value="ECO:0007669"/>
    <property type="project" value="UniProtKB-KW"/>
</dbReference>
<dbReference type="OrthoDB" id="86160at2"/>
<dbReference type="Proteomes" id="UP000007564">
    <property type="component" value="Chromosome"/>
</dbReference>
<accession>A0A0C6PDC2</accession>
<dbReference type="PANTHER" id="PTHR30502">
    <property type="entry name" value="2-KETO-3-DEOXY-L-RHAMNONATE ALDOLASE"/>
    <property type="match status" value="1"/>
</dbReference>
<dbReference type="PANTHER" id="PTHR30502:SF0">
    <property type="entry name" value="PHOSPHOENOLPYRUVATE CARBOXYLASE FAMILY PROTEIN"/>
    <property type="match status" value="1"/>
</dbReference>
<evidence type="ECO:0000313" key="6">
    <source>
        <dbReference type="Proteomes" id="UP000007564"/>
    </source>
</evidence>
<evidence type="ECO:0000256" key="2">
    <source>
        <dbReference type="ARBA" id="ARBA00022723"/>
    </source>
</evidence>
<evidence type="ECO:0000259" key="4">
    <source>
        <dbReference type="Pfam" id="PF03328"/>
    </source>
</evidence>
<evidence type="ECO:0000256" key="3">
    <source>
        <dbReference type="ARBA" id="ARBA00023239"/>
    </source>
</evidence>